<comment type="subcellular location">
    <subcellularLocation>
        <location evidence="1">Endomembrane system</location>
        <topology evidence="1">Multi-pass membrane protein</topology>
    </subcellularLocation>
</comment>
<feature type="transmembrane region" description="Helical" evidence="7">
    <location>
        <begin position="370"/>
        <end position="389"/>
    </location>
</feature>
<evidence type="ECO:0000256" key="4">
    <source>
        <dbReference type="ARBA" id="ARBA00022692"/>
    </source>
</evidence>
<dbReference type="Pfam" id="PF00083">
    <property type="entry name" value="Sugar_tr"/>
    <property type="match status" value="1"/>
</dbReference>
<keyword evidence="10" id="KW-1185">Reference proteome</keyword>
<keyword evidence="3" id="KW-0813">Transport</keyword>
<feature type="transmembrane region" description="Helical" evidence="7">
    <location>
        <begin position="425"/>
        <end position="445"/>
    </location>
</feature>
<keyword evidence="4 7" id="KW-0812">Transmembrane</keyword>
<keyword evidence="6 7" id="KW-0472">Membrane</keyword>
<evidence type="ECO:0000313" key="9">
    <source>
        <dbReference type="EMBL" id="ADD77730.1"/>
    </source>
</evidence>
<evidence type="ECO:0000256" key="1">
    <source>
        <dbReference type="ARBA" id="ARBA00004127"/>
    </source>
</evidence>
<feature type="domain" description="Major facilitator superfamily (MFS) profile" evidence="8">
    <location>
        <begin position="96"/>
        <end position="513"/>
    </location>
</feature>
<dbReference type="InterPro" id="IPR020846">
    <property type="entry name" value="MFS_dom"/>
</dbReference>
<feature type="transmembrane region" description="Helical" evidence="7">
    <location>
        <begin position="465"/>
        <end position="483"/>
    </location>
</feature>
<evidence type="ECO:0000256" key="3">
    <source>
        <dbReference type="ARBA" id="ARBA00022448"/>
    </source>
</evidence>
<dbReference type="eggNOG" id="COG2271">
    <property type="taxonomic scope" value="Bacteria"/>
</dbReference>
<evidence type="ECO:0000256" key="2">
    <source>
        <dbReference type="ARBA" id="ARBA00010992"/>
    </source>
</evidence>
<dbReference type="CDD" id="cd17316">
    <property type="entry name" value="MFS_SV2_like"/>
    <property type="match status" value="1"/>
</dbReference>
<dbReference type="InterPro" id="IPR005829">
    <property type="entry name" value="Sugar_transporter_CS"/>
</dbReference>
<reference evidence="9 10" key="1">
    <citation type="journal article" date="2010" name="J. Bacteriol.">
        <title>Genome sequence of Pantoea ananatis LMG20103, the causative agent of Eucalyptus blight and dieback.</title>
        <authorList>
            <person name="De Maayer P."/>
            <person name="Chan W.Y."/>
            <person name="Venter S.N."/>
            <person name="Toth I.K."/>
            <person name="Birch P.R."/>
            <person name="Joubert F."/>
            <person name="Coutinho T.A."/>
        </authorList>
    </citation>
    <scope>NUCLEOTIDE SEQUENCE [LARGE SCALE GENOMIC DNA]</scope>
    <source>
        <strain evidence="9 10">LMG 20103</strain>
    </source>
</reference>
<feature type="transmembrane region" description="Helical" evidence="7">
    <location>
        <begin position="94"/>
        <end position="118"/>
    </location>
</feature>
<dbReference type="GO" id="GO:0005886">
    <property type="term" value="C:plasma membrane"/>
    <property type="evidence" value="ECO:0007669"/>
    <property type="project" value="UniProtKB-SubCell"/>
</dbReference>
<dbReference type="PROSITE" id="PS50850">
    <property type="entry name" value="MFS"/>
    <property type="match status" value="1"/>
</dbReference>
<dbReference type="KEGG" id="pam:PANA_2563"/>
<gene>
    <name evidence="9" type="primary">yyaJ</name>
    <name evidence="9" type="ordered locus">PANA_2563</name>
</gene>
<dbReference type="PANTHER" id="PTHR23511">
    <property type="entry name" value="SYNAPTIC VESICLE GLYCOPROTEIN 2"/>
    <property type="match status" value="1"/>
</dbReference>
<protein>
    <submittedName>
        <fullName evidence="9">YyaJ</fullName>
    </submittedName>
</protein>
<accession>D4GIJ6</accession>
<feature type="transmembrane region" description="Helical" evidence="7">
    <location>
        <begin position="248"/>
        <end position="269"/>
    </location>
</feature>
<feature type="transmembrane region" description="Helical" evidence="7">
    <location>
        <begin position="489"/>
        <end position="510"/>
    </location>
</feature>
<feature type="transmembrane region" description="Helical" evidence="7">
    <location>
        <begin position="162"/>
        <end position="181"/>
    </location>
</feature>
<feature type="transmembrane region" description="Helical" evidence="7">
    <location>
        <begin position="334"/>
        <end position="358"/>
    </location>
</feature>
<dbReference type="Gene3D" id="1.20.1250.20">
    <property type="entry name" value="MFS general substrate transporter like domains"/>
    <property type="match status" value="1"/>
</dbReference>
<dbReference type="EMBL" id="CP001875">
    <property type="protein sequence ID" value="ADD77730.1"/>
    <property type="molecule type" value="Genomic_DNA"/>
</dbReference>
<keyword evidence="5 7" id="KW-1133">Transmembrane helix</keyword>
<dbReference type="PANTHER" id="PTHR23511:SF34">
    <property type="entry name" value="SYNAPTIC VESICLE GLYCOPROTEIN 2"/>
    <property type="match status" value="1"/>
</dbReference>
<dbReference type="STRING" id="706191.PANA_2563"/>
<dbReference type="SUPFAM" id="SSF103473">
    <property type="entry name" value="MFS general substrate transporter"/>
    <property type="match status" value="1"/>
</dbReference>
<dbReference type="PROSITE" id="PS00217">
    <property type="entry name" value="SUGAR_TRANSPORT_2"/>
    <property type="match status" value="1"/>
</dbReference>
<evidence type="ECO:0000256" key="6">
    <source>
        <dbReference type="ARBA" id="ARBA00023136"/>
    </source>
</evidence>
<sequence>MTQRDIKPTITHVKTIALTFSHYPFCTGFMQLPSVSGLQIHGSGTRVVLHVCPISITQQGVTMSTQVIACHAHPADASVLLARLERLPITRRLMAIRVVVGLSTFFDAYTIIAIAFALPQLTQEWGLTPTFVGLIIAASYIGQLVGALFFGTLAEKIGRIGVLRITIVMFVIMDAACLFAWNGWSILIIRFLQGLGIGAEVPVASAYINEFVGAKKRGRFFLLYEVIFPVGMMCAGLIGFFLVPIYGWKIMFLIGLIPSALAAPLRWFMPESPRWLVSKGRHQQAEKVVQLFEAEALRRGMSLPEPVIKPVPVMPASSSGVKALFSGIYKSRTFMLWGLWLTVYTVNNGMITWFPTMYRTLFHLPLETSLAYGWITSTCGVIASVICAFKIDQVGRKRWYTWAFMLAIIPLIVLCVLGANTPWQILILGSMAYAILQTIAFSLYLYSAELYPTRLRATGTAFSSAWLRAGSSVGPLMVGFIVSGFGIRFVFIAFAVIALIGGMITLLFAIETKGKSLEELSP</sequence>
<feature type="transmembrane region" description="Helical" evidence="7">
    <location>
        <begin position="220"/>
        <end position="242"/>
    </location>
</feature>
<evidence type="ECO:0000313" key="10">
    <source>
        <dbReference type="Proteomes" id="UP000001702"/>
    </source>
</evidence>
<feature type="transmembrane region" description="Helical" evidence="7">
    <location>
        <begin position="187"/>
        <end position="208"/>
    </location>
</feature>
<evidence type="ECO:0000256" key="7">
    <source>
        <dbReference type="SAM" id="Phobius"/>
    </source>
</evidence>
<dbReference type="Proteomes" id="UP000001702">
    <property type="component" value="Chromosome"/>
</dbReference>
<comment type="similarity">
    <text evidence="2">Belongs to the major facilitator superfamily. Sugar transporter (TC 2.A.1.1) family.</text>
</comment>
<proteinExistence type="inferred from homology"/>
<dbReference type="InterPro" id="IPR036259">
    <property type="entry name" value="MFS_trans_sf"/>
</dbReference>
<organism evidence="9 10">
    <name type="scientific">Pantoea ananatis (strain LMG 20103)</name>
    <dbReference type="NCBI Taxonomy" id="706191"/>
    <lineage>
        <taxon>Bacteria</taxon>
        <taxon>Pseudomonadati</taxon>
        <taxon>Pseudomonadota</taxon>
        <taxon>Gammaproteobacteria</taxon>
        <taxon>Enterobacterales</taxon>
        <taxon>Erwiniaceae</taxon>
        <taxon>Pantoea</taxon>
    </lineage>
</organism>
<dbReference type="GO" id="GO:0022857">
    <property type="term" value="F:transmembrane transporter activity"/>
    <property type="evidence" value="ECO:0007669"/>
    <property type="project" value="InterPro"/>
</dbReference>
<evidence type="ECO:0000256" key="5">
    <source>
        <dbReference type="ARBA" id="ARBA00022989"/>
    </source>
</evidence>
<dbReference type="AlphaFoldDB" id="D4GIJ6"/>
<dbReference type="HOGENOM" id="CLU_001265_46_6_6"/>
<evidence type="ECO:0000259" key="8">
    <source>
        <dbReference type="PROSITE" id="PS50850"/>
    </source>
</evidence>
<dbReference type="InterPro" id="IPR005828">
    <property type="entry name" value="MFS_sugar_transport-like"/>
</dbReference>
<feature type="transmembrane region" description="Helical" evidence="7">
    <location>
        <begin position="401"/>
        <end position="419"/>
    </location>
</feature>
<name>D4GIJ6_PANAM</name>
<feature type="transmembrane region" description="Helical" evidence="7">
    <location>
        <begin position="130"/>
        <end position="150"/>
    </location>
</feature>